<dbReference type="EMBL" id="CP012673">
    <property type="protein sequence ID" value="AUX42042.1"/>
    <property type="molecule type" value="Genomic_DNA"/>
</dbReference>
<dbReference type="PRINTS" id="PR00368">
    <property type="entry name" value="FADPNR"/>
</dbReference>
<evidence type="ECO:0000259" key="12">
    <source>
        <dbReference type="Pfam" id="PF22366"/>
    </source>
</evidence>
<evidence type="ECO:0000256" key="5">
    <source>
        <dbReference type="ARBA" id="ARBA00022946"/>
    </source>
</evidence>
<comment type="catalytic activity">
    <reaction evidence="8">
        <text>a quinone + NADH + H(+) = a quinol + NAD(+)</text>
        <dbReference type="Rhea" id="RHEA:46160"/>
        <dbReference type="ChEBI" id="CHEBI:15378"/>
        <dbReference type="ChEBI" id="CHEBI:24646"/>
        <dbReference type="ChEBI" id="CHEBI:57540"/>
        <dbReference type="ChEBI" id="CHEBI:57945"/>
        <dbReference type="ChEBI" id="CHEBI:132124"/>
        <dbReference type="EC" id="1.6.5.9"/>
    </reaction>
</comment>
<dbReference type="InterPro" id="IPR045024">
    <property type="entry name" value="NDH-2"/>
</dbReference>
<gene>
    <name evidence="13" type="primary">ndh</name>
    <name evidence="13" type="ORF">SOCE26_034670</name>
</gene>
<feature type="domain" description="External alternative NADH-ubiquinone oxidoreductase-like C-terminal" evidence="12">
    <location>
        <begin position="350"/>
        <end position="405"/>
    </location>
</feature>
<proteinExistence type="inferred from homology"/>
<evidence type="ECO:0000256" key="6">
    <source>
        <dbReference type="ARBA" id="ARBA00023002"/>
    </source>
</evidence>
<evidence type="ECO:0000256" key="1">
    <source>
        <dbReference type="ARBA" id="ARBA00005272"/>
    </source>
</evidence>
<keyword evidence="10" id="KW-0812">Transmembrane</keyword>
<dbReference type="InterPro" id="IPR054585">
    <property type="entry name" value="NDH2-like_C"/>
</dbReference>
<keyword evidence="3" id="KW-0285">Flavoprotein</keyword>
<reference evidence="13 14" key="1">
    <citation type="submission" date="2015-09" db="EMBL/GenBank/DDBJ databases">
        <title>Sorangium comparison.</title>
        <authorList>
            <person name="Zaburannyi N."/>
            <person name="Bunk B."/>
            <person name="Overmann J."/>
            <person name="Mueller R."/>
        </authorList>
    </citation>
    <scope>NUCLEOTIDE SEQUENCE [LARGE SCALE GENOMIC DNA]</scope>
    <source>
        <strain evidence="13 14">So ce26</strain>
    </source>
</reference>
<organism evidence="13 14">
    <name type="scientific">Sorangium cellulosum</name>
    <name type="common">Polyangium cellulosum</name>
    <dbReference type="NCBI Taxonomy" id="56"/>
    <lineage>
        <taxon>Bacteria</taxon>
        <taxon>Pseudomonadati</taxon>
        <taxon>Myxococcota</taxon>
        <taxon>Polyangia</taxon>
        <taxon>Polyangiales</taxon>
        <taxon>Polyangiaceae</taxon>
        <taxon>Sorangium</taxon>
    </lineage>
</organism>
<evidence type="ECO:0000256" key="3">
    <source>
        <dbReference type="ARBA" id="ARBA00022630"/>
    </source>
</evidence>
<evidence type="ECO:0000256" key="9">
    <source>
        <dbReference type="SAM" id="MobiDB-lite"/>
    </source>
</evidence>
<accession>A0A2L0ES08</accession>
<keyword evidence="4" id="KW-0274">FAD</keyword>
<keyword evidence="10" id="KW-0472">Membrane</keyword>
<feature type="transmembrane region" description="Helical" evidence="10">
    <location>
        <begin position="373"/>
        <end position="390"/>
    </location>
</feature>
<dbReference type="PANTHER" id="PTHR43706">
    <property type="entry name" value="NADH DEHYDROGENASE"/>
    <property type="match status" value="1"/>
</dbReference>
<dbReference type="InterPro" id="IPR023753">
    <property type="entry name" value="FAD/NAD-binding_dom"/>
</dbReference>
<evidence type="ECO:0000259" key="11">
    <source>
        <dbReference type="Pfam" id="PF07992"/>
    </source>
</evidence>
<sequence length="452" mass="49351">MPQGHGMEQHVVIIGAGFGGLYAAKALRRAPVRVTVIDRRNHHTFQPLLYQVATAGLNASDIAAPIRRVLRRQKNTSVILAEVKAIDPIHKRVIFDDGEIGYDMLIVAAGASHSYFGHEEWAAVAPGLKTVDDALEIRRRILLAFEAAEREPDPARRRAWLTFVIVGAGPTGVELAGALSELARHTLRREFRHIDPSEARILLLEGAGQVLPTYVPELGEKAREQLIGLGVDVRTDSLVTRIDSEGVSVGDQRIDAKTVLWGAGVAASPIARSLGVPLDRAGRVLVEPDLTVPGHEDIYVIGDLASLKQADGKPVPGVAPAAIQEGRHAARNIARTLEGLPRLPFRYRDKGSLATIGRAAGVGDFGRVKLSGFMAWLAWLVIHVVFLIGFRSRVLVLFSWALSYLTYERGARLITGETPRLIEDRRPRELEPHRDDGAARSHPAVEHATQRA</sequence>
<dbReference type="InterPro" id="IPR036188">
    <property type="entry name" value="FAD/NAD-bd_sf"/>
</dbReference>
<evidence type="ECO:0000256" key="7">
    <source>
        <dbReference type="ARBA" id="ARBA00023027"/>
    </source>
</evidence>
<evidence type="ECO:0000256" key="4">
    <source>
        <dbReference type="ARBA" id="ARBA00022827"/>
    </source>
</evidence>
<dbReference type="Pfam" id="PF22366">
    <property type="entry name" value="NDH2_C"/>
    <property type="match status" value="1"/>
</dbReference>
<evidence type="ECO:0000256" key="8">
    <source>
        <dbReference type="ARBA" id="ARBA00047599"/>
    </source>
</evidence>
<evidence type="ECO:0000313" key="13">
    <source>
        <dbReference type="EMBL" id="AUX42042.1"/>
    </source>
</evidence>
<comment type="similarity">
    <text evidence="1">Belongs to the NADH dehydrogenase family.</text>
</comment>
<feature type="domain" description="FAD/NAD(P)-binding" evidence="11">
    <location>
        <begin position="10"/>
        <end position="326"/>
    </location>
</feature>
<keyword evidence="10" id="KW-1133">Transmembrane helix</keyword>
<evidence type="ECO:0000313" key="14">
    <source>
        <dbReference type="Proteomes" id="UP000238348"/>
    </source>
</evidence>
<evidence type="ECO:0000256" key="10">
    <source>
        <dbReference type="SAM" id="Phobius"/>
    </source>
</evidence>
<dbReference type="PRINTS" id="PR00411">
    <property type="entry name" value="PNDRDTASEI"/>
</dbReference>
<evidence type="ECO:0000256" key="2">
    <source>
        <dbReference type="ARBA" id="ARBA00012637"/>
    </source>
</evidence>
<dbReference type="GO" id="GO:0050136">
    <property type="term" value="F:NADH dehydrogenase (quinone) (non-electrogenic) activity"/>
    <property type="evidence" value="ECO:0007669"/>
    <property type="project" value="UniProtKB-EC"/>
</dbReference>
<dbReference type="Gene3D" id="3.50.50.100">
    <property type="match status" value="1"/>
</dbReference>
<keyword evidence="7" id="KW-0520">NAD</keyword>
<dbReference type="Proteomes" id="UP000238348">
    <property type="component" value="Chromosome"/>
</dbReference>
<keyword evidence="6" id="KW-0560">Oxidoreductase</keyword>
<feature type="region of interest" description="Disordered" evidence="9">
    <location>
        <begin position="424"/>
        <end position="452"/>
    </location>
</feature>
<dbReference type="SUPFAM" id="SSF51905">
    <property type="entry name" value="FAD/NAD(P)-binding domain"/>
    <property type="match status" value="1"/>
</dbReference>
<name>A0A2L0ES08_SORCE</name>
<dbReference type="PANTHER" id="PTHR43706:SF47">
    <property type="entry name" value="EXTERNAL NADH-UBIQUINONE OXIDOREDUCTASE 1, MITOCHONDRIAL-RELATED"/>
    <property type="match status" value="1"/>
</dbReference>
<dbReference type="AlphaFoldDB" id="A0A2L0ES08"/>
<dbReference type="EC" id="1.6.5.9" evidence="2"/>
<dbReference type="Pfam" id="PF07992">
    <property type="entry name" value="Pyr_redox_2"/>
    <property type="match status" value="1"/>
</dbReference>
<protein>
    <recommendedName>
        <fullName evidence="2">NADH:ubiquinone reductase (non-electrogenic)</fullName>
        <ecNumber evidence="2">1.6.5.9</ecNumber>
    </recommendedName>
</protein>
<keyword evidence="5" id="KW-0809">Transit peptide</keyword>
<dbReference type="OrthoDB" id="9781621at2"/>